<sequence length="117" mass="11888">MLACQQANATAGDSPAQAGATAAPALAASSSSDSGRATEDASRANEQQLLGLPRVPKDTNPGVAGDDGTASTTRVALRRPTSTRVVSTAKRVEVFANPYPASIYPAGADNAVYKSPW</sequence>
<evidence type="ECO:0000313" key="3">
    <source>
        <dbReference type="Proteomes" id="UP000237381"/>
    </source>
</evidence>
<keyword evidence="3" id="KW-1185">Reference proteome</keyword>
<reference evidence="2 3" key="1">
    <citation type="submission" date="2018-01" db="EMBL/GenBank/DDBJ databases">
        <title>Genomic Encyclopedia of Type Strains, Phase III (KMG-III): the genomes of soil and plant-associated and newly described type strains.</title>
        <authorList>
            <person name="Whitman W."/>
        </authorList>
    </citation>
    <scope>NUCLEOTIDE SEQUENCE [LARGE SCALE GENOMIC DNA]</scope>
    <source>
        <strain evidence="2 3">JCM 18070</strain>
    </source>
</reference>
<organism evidence="2 3">
    <name type="scientific">Paraburkholderia eburnea</name>
    <dbReference type="NCBI Taxonomy" id="1189126"/>
    <lineage>
        <taxon>Bacteria</taxon>
        <taxon>Pseudomonadati</taxon>
        <taxon>Pseudomonadota</taxon>
        <taxon>Betaproteobacteria</taxon>
        <taxon>Burkholderiales</taxon>
        <taxon>Burkholderiaceae</taxon>
        <taxon>Paraburkholderia</taxon>
    </lineage>
</organism>
<feature type="compositionally biased region" description="Low complexity" evidence="1">
    <location>
        <begin position="11"/>
        <end position="35"/>
    </location>
</feature>
<name>A0A2S4M924_9BURK</name>
<feature type="region of interest" description="Disordered" evidence="1">
    <location>
        <begin position="1"/>
        <end position="82"/>
    </location>
</feature>
<dbReference type="EMBL" id="PQGA01000007">
    <property type="protein sequence ID" value="POR51027.1"/>
    <property type="molecule type" value="Genomic_DNA"/>
</dbReference>
<evidence type="ECO:0000256" key="1">
    <source>
        <dbReference type="SAM" id="MobiDB-lite"/>
    </source>
</evidence>
<accession>A0A2S4M924</accession>
<protein>
    <submittedName>
        <fullName evidence="2">Uncharacterized protein</fullName>
    </submittedName>
</protein>
<proteinExistence type="predicted"/>
<dbReference type="AlphaFoldDB" id="A0A2S4M924"/>
<gene>
    <name evidence="2" type="ORF">B0G62_10753</name>
</gene>
<comment type="caution">
    <text evidence="2">The sequence shown here is derived from an EMBL/GenBank/DDBJ whole genome shotgun (WGS) entry which is preliminary data.</text>
</comment>
<dbReference type="Proteomes" id="UP000237381">
    <property type="component" value="Unassembled WGS sequence"/>
</dbReference>
<feature type="compositionally biased region" description="Polar residues" evidence="1">
    <location>
        <begin position="69"/>
        <end position="82"/>
    </location>
</feature>
<evidence type="ECO:0000313" key="2">
    <source>
        <dbReference type="EMBL" id="POR51027.1"/>
    </source>
</evidence>